<feature type="disulfide bond" evidence="6">
    <location>
        <begin position="73"/>
        <end position="86"/>
    </location>
</feature>
<proteinExistence type="inferred from homology"/>
<protein>
    <recommendedName>
        <fullName evidence="7">Netrin receptor UNC5</fullName>
    </recommendedName>
</protein>
<keyword evidence="7" id="KW-0217">Developmental protein</keyword>
<feature type="domain" description="ZU5" evidence="11">
    <location>
        <begin position="558"/>
        <end position="709"/>
    </location>
</feature>
<dbReference type="Proteomes" id="UP000275408">
    <property type="component" value="Unassembled WGS sequence"/>
</dbReference>
<dbReference type="Gene3D" id="2.60.220.30">
    <property type="match status" value="1"/>
</dbReference>
<dbReference type="InterPro" id="IPR001368">
    <property type="entry name" value="TNFR/NGFR_Cys_rich_reg"/>
</dbReference>
<keyword evidence="7" id="KW-0393">Immunoglobulin domain</keyword>
<keyword evidence="2" id="KW-0732">Signal</keyword>
<organism evidence="12 13">
    <name type="scientific">Pocillopora damicornis</name>
    <name type="common">Cauliflower coral</name>
    <name type="synonym">Millepora damicornis</name>
    <dbReference type="NCBI Taxonomy" id="46731"/>
    <lineage>
        <taxon>Eukaryota</taxon>
        <taxon>Metazoa</taxon>
        <taxon>Cnidaria</taxon>
        <taxon>Anthozoa</taxon>
        <taxon>Hexacorallia</taxon>
        <taxon>Scleractinia</taxon>
        <taxon>Astrocoeniina</taxon>
        <taxon>Pocilloporidae</taxon>
        <taxon>Pocillopora</taxon>
    </lineage>
</organism>
<dbReference type="PROSITE" id="PS00652">
    <property type="entry name" value="TNFR_NGFR_1"/>
    <property type="match status" value="2"/>
</dbReference>
<evidence type="ECO:0000256" key="7">
    <source>
        <dbReference type="RuleBase" id="RU367033"/>
    </source>
</evidence>
<dbReference type="SUPFAM" id="SSF57586">
    <property type="entry name" value="TNF receptor-like"/>
    <property type="match status" value="3"/>
</dbReference>
<evidence type="ECO:0000256" key="2">
    <source>
        <dbReference type="ARBA" id="ARBA00022729"/>
    </source>
</evidence>
<dbReference type="STRING" id="46731.A0A3M6TQL1"/>
<keyword evidence="13" id="KW-1185">Reference proteome</keyword>
<dbReference type="GO" id="GO:0006915">
    <property type="term" value="P:apoptotic process"/>
    <property type="evidence" value="ECO:0007669"/>
    <property type="project" value="UniProtKB-KW"/>
</dbReference>
<dbReference type="InterPro" id="IPR011029">
    <property type="entry name" value="DEATH-like_dom_sf"/>
</dbReference>
<evidence type="ECO:0000313" key="12">
    <source>
        <dbReference type="EMBL" id="RMX43558.1"/>
    </source>
</evidence>
<dbReference type="PANTHER" id="PTHR12582">
    <property type="entry name" value="NETRIN RECEPTOR UNC5"/>
    <property type="match status" value="1"/>
</dbReference>
<feature type="disulfide bond" evidence="6">
    <location>
        <begin position="55"/>
        <end position="70"/>
    </location>
</feature>
<dbReference type="PANTHER" id="PTHR12582:SF47">
    <property type="entry name" value="NETRIN RECEPTOR UNC-5"/>
    <property type="match status" value="1"/>
</dbReference>
<dbReference type="InterPro" id="IPR037936">
    <property type="entry name" value="UNC5A-D"/>
</dbReference>
<feature type="domain" description="TNFR-Cys" evidence="10">
    <location>
        <begin position="54"/>
        <end position="94"/>
    </location>
</feature>
<evidence type="ECO:0000256" key="6">
    <source>
        <dbReference type="PROSITE-ProRule" id="PRU00206"/>
    </source>
</evidence>
<dbReference type="Pfam" id="PF00531">
    <property type="entry name" value="Death"/>
    <property type="match status" value="2"/>
</dbReference>
<feature type="repeat" description="TNFR-Cys" evidence="6">
    <location>
        <begin position="54"/>
        <end position="94"/>
    </location>
</feature>
<feature type="disulfide bond" evidence="6">
    <location>
        <begin position="76"/>
        <end position="94"/>
    </location>
</feature>
<evidence type="ECO:0000259" key="9">
    <source>
        <dbReference type="PROSITE" id="PS50017"/>
    </source>
</evidence>
<feature type="repeat" description="TNFR-Cys" evidence="6">
    <location>
        <begin position="445"/>
        <end position="485"/>
    </location>
</feature>
<evidence type="ECO:0000313" key="13">
    <source>
        <dbReference type="Proteomes" id="UP000275408"/>
    </source>
</evidence>
<dbReference type="PROSITE" id="PS51145">
    <property type="entry name" value="ZU5"/>
    <property type="match status" value="1"/>
</dbReference>
<dbReference type="CDD" id="cd01670">
    <property type="entry name" value="Death"/>
    <property type="match status" value="2"/>
</dbReference>
<evidence type="ECO:0000259" key="10">
    <source>
        <dbReference type="PROSITE" id="PS50050"/>
    </source>
</evidence>
<feature type="disulfide bond" evidence="6">
    <location>
        <begin position="446"/>
        <end position="461"/>
    </location>
</feature>
<feature type="region of interest" description="Disordered" evidence="8">
    <location>
        <begin position="248"/>
        <end position="317"/>
    </location>
</feature>
<dbReference type="InterPro" id="IPR000488">
    <property type="entry name" value="Death_dom"/>
</dbReference>
<evidence type="ECO:0000256" key="4">
    <source>
        <dbReference type="ARBA" id="ARBA00023157"/>
    </source>
</evidence>
<dbReference type="GO" id="GO:0005042">
    <property type="term" value="F:netrin receptor activity"/>
    <property type="evidence" value="ECO:0007669"/>
    <property type="project" value="UniProtKB-UniRule"/>
</dbReference>
<feature type="domain" description="Death" evidence="9">
    <location>
        <begin position="925"/>
        <end position="1004"/>
    </location>
</feature>
<keyword evidence="5" id="KW-0325">Glycoprotein</keyword>
<dbReference type="EMBL" id="RCHS01003183">
    <property type="protein sequence ID" value="RMX43558.1"/>
    <property type="molecule type" value="Genomic_DNA"/>
</dbReference>
<accession>A0A3M6TQL1</accession>
<keyword evidence="1" id="KW-0053">Apoptosis</keyword>
<feature type="disulfide bond" evidence="6">
    <location>
        <begin position="464"/>
        <end position="477"/>
    </location>
</feature>
<evidence type="ECO:0000256" key="5">
    <source>
        <dbReference type="ARBA" id="ARBA00023180"/>
    </source>
</evidence>
<dbReference type="Gene3D" id="1.10.533.10">
    <property type="entry name" value="Death Domain, Fas"/>
    <property type="match status" value="2"/>
</dbReference>
<evidence type="ECO:0000256" key="1">
    <source>
        <dbReference type="ARBA" id="ARBA00022703"/>
    </source>
</evidence>
<feature type="disulfide bond" evidence="6">
    <location>
        <begin position="467"/>
        <end position="485"/>
    </location>
</feature>
<feature type="compositionally biased region" description="Polar residues" evidence="8">
    <location>
        <begin position="270"/>
        <end position="282"/>
    </location>
</feature>
<sequence length="1262" mass="142788">MVYEVLFVAFTFIGINTSSSLSGSYPKLSSPSCKKCPAGSFTVCSLNEESRCVKCAEGTYNDKPSRRGTCKRCTRCGHNEYKSHPCNSTSNTVCVKCRECPPGFGVFRPCEKTRDTDCVKCPVPESFLSSYGKVECGIKVDSFRNNIREKEKLKDSFFVLREEVNPWENGRKNPKSQHRLAFVEKHVNANIFVSALPSVNPTPSSVFFSTKPTSAVDQGTILVSFAFYSSPSSSRSVEKSITFPAGEIIDPTLRPDIPSKRRPPSRPTEKSVSSFKTPTNFEIQGDDGSYPSRTPRNTRQNGTDATTTRVASPVSPSKSVKAMYINHRMDEELSTESYRHRTNRWSLASEKNCQSKAWFTVKKNSIHIKTRKFSIWSVFACGGTKRKRATVYFSRHNPRSDHIYLRFYIYSDNEDSKKLSSLSCKECPAGSFTVCSPNEESRCVKCAEGTYNDRPSRRGTCKRCTRCGYNEYEFQTCNSTSNTICVKCSKCPPGFGLVERRETLVVLSVQFLRACSEVMLNAELKHTLLPLQNNLVVADVHHISQSDGTDSRSPGYITEAEATFDSSGGQLIAPDSDVVITVGSGAVQEGIKRRFFFRVLKDDSTLLQDIPDVPEGTLISPVIECGPHGVTLLKPVEISVPHDLCLDEVRKDLIRVYRWEPSSKGPPQWEKIPSASEKNCQSKAWFTVKKNSILIKTKKFSIWSVFACGGTKRKRATVYFSRHNPRSDHIYLRFYIYSDNEDSKKRVKAQEKESFPGSRSSKEKPFKMYDNEKDVIVKLTDLEDGWELDKTPSLQKYNYDTAYRNGFRAKDACDFAVRPARPGVKEFSCNLKFNQEDSPTEYSIYLYPGYSPRQTGRNIFVQNSESGTFSNGRKVAGAVSITMPPEENEINGSQETITSMDSSANQTESFSYDISSLGSDRQPVTEDHFHCIREEIGAKWKNVLRKLGLREPEIENICVNHKEYGVEESFFQGLLKWKKRFGEEATTEKLCDVLREARCTEALKKPARPGVKEFSCNLKFNQEDSPTEYSIYLYPGYSPRQIYDYDTAYRNGFRVKDACDFAVRPARPGVKEFSCNLKFNQEDSPTEYSIYLYPGYSPRQTSRKIFVQNSESGTSSNGCEFAGAVSITMPPEENETNESQETITSMDSLAVNQTESFSCDISSLGSDRQPATEDHFHCIREEIGAKWKDVLRKLGLKESEIENICMDHMREPYGVKEAFYQGLLRWKRSFGEEATTKKLCDVLREARCTEALKKFRELSCRV</sequence>
<comment type="function">
    <text evidence="7">Receptor for netrin required for axon guidance. Mediates axon repulsion of neuronal growth cones in the developing nervous system upon ligand binding.</text>
</comment>
<feature type="compositionally biased region" description="Polar residues" evidence="8">
    <location>
        <begin position="291"/>
        <end position="309"/>
    </location>
</feature>
<dbReference type="OrthoDB" id="5989597at2759"/>
<evidence type="ECO:0000256" key="8">
    <source>
        <dbReference type="SAM" id="MobiDB-lite"/>
    </source>
</evidence>
<dbReference type="PROSITE" id="PS50017">
    <property type="entry name" value="DEATH_DOMAIN"/>
    <property type="match status" value="2"/>
</dbReference>
<gene>
    <name evidence="12" type="ORF">pdam_00010837</name>
</gene>
<dbReference type="Pfam" id="PF00020">
    <property type="entry name" value="TNFR_c6"/>
    <property type="match status" value="2"/>
</dbReference>
<dbReference type="PROSITE" id="PS50050">
    <property type="entry name" value="TNFR_NGFR_2"/>
    <property type="match status" value="2"/>
</dbReference>
<dbReference type="SMART" id="SM00218">
    <property type="entry name" value="ZU5"/>
    <property type="match status" value="1"/>
</dbReference>
<keyword evidence="3" id="KW-0677">Repeat</keyword>
<feature type="domain" description="Death" evidence="9">
    <location>
        <begin position="1172"/>
        <end position="1259"/>
    </location>
</feature>
<dbReference type="Gene3D" id="2.10.50.10">
    <property type="entry name" value="Tumor Necrosis Factor Receptor, subunit A, domain 2"/>
    <property type="match status" value="3"/>
</dbReference>
<dbReference type="AlphaFoldDB" id="A0A3M6TQL1"/>
<dbReference type="SUPFAM" id="SSF47986">
    <property type="entry name" value="DEATH domain"/>
    <property type="match status" value="2"/>
</dbReference>
<keyword evidence="7" id="KW-0675">Receptor</keyword>
<dbReference type="SMART" id="SM00005">
    <property type="entry name" value="DEATH"/>
    <property type="match status" value="2"/>
</dbReference>
<dbReference type="GO" id="GO:0005886">
    <property type="term" value="C:plasma membrane"/>
    <property type="evidence" value="ECO:0007669"/>
    <property type="project" value="UniProtKB-SubCell"/>
</dbReference>
<feature type="domain" description="TNFR-Cys" evidence="10">
    <location>
        <begin position="445"/>
        <end position="485"/>
    </location>
</feature>
<comment type="caution">
    <text evidence="12">The sequence shown here is derived from an EMBL/GenBank/DDBJ whole genome shotgun (WGS) entry which is preliminary data.</text>
</comment>
<comment type="subcellular location">
    <subcellularLocation>
        <location evidence="7">Cell membrane</location>
        <topology evidence="7">Single-pass type I membrane protein</topology>
    </subcellularLocation>
</comment>
<name>A0A3M6TQL1_POCDA</name>
<comment type="similarity">
    <text evidence="7">Belongs to the unc-5 family.</text>
</comment>
<reference evidence="12 13" key="1">
    <citation type="journal article" date="2018" name="Sci. Rep.">
        <title>Comparative analysis of the Pocillopora damicornis genome highlights role of immune system in coral evolution.</title>
        <authorList>
            <person name="Cunning R."/>
            <person name="Bay R.A."/>
            <person name="Gillette P."/>
            <person name="Baker A.C."/>
            <person name="Traylor-Knowles N."/>
        </authorList>
    </citation>
    <scope>NUCLEOTIDE SEQUENCE [LARGE SCALE GENOMIC DNA]</scope>
    <source>
        <strain evidence="12">RSMAS</strain>
        <tissue evidence="12">Whole animal</tissue>
    </source>
</reference>
<keyword evidence="4 6" id="KW-1015">Disulfide bond</keyword>
<dbReference type="InterPro" id="IPR000906">
    <property type="entry name" value="ZU5_dom"/>
</dbReference>
<dbReference type="SMART" id="SM00208">
    <property type="entry name" value="TNFR"/>
    <property type="match status" value="2"/>
</dbReference>
<evidence type="ECO:0000256" key="3">
    <source>
        <dbReference type="ARBA" id="ARBA00022737"/>
    </source>
</evidence>
<dbReference type="Pfam" id="PF00791">
    <property type="entry name" value="ZU5"/>
    <property type="match status" value="1"/>
</dbReference>
<evidence type="ECO:0000259" key="11">
    <source>
        <dbReference type="PROSITE" id="PS51145"/>
    </source>
</evidence>